<protein>
    <submittedName>
        <fullName evidence="2">Uncharacterized protein</fullName>
    </submittedName>
</protein>
<sequence>MWDAPLEAADLPLLYSPHSPGHRWLATDLDLLPTRHKDAILPHIDLQIGLQAKNNTASITFLATRRPEGWATLLDLEERDVAVSFPIPTNRANDPTSPLTHTHPTRAEISTAAILQSGEIDLDVLSGDPLDRQETLQNITAPNLQGERLDRTLSHLKADVDIDAIEIPDIELDQLRQTVESKVALDSLRELRAQSLHRTDDTTDDTPIEATDEIDVPEAIARLHHQRTSKE</sequence>
<organism evidence="2 3">
    <name type="scientific">Lujinxingia sediminis</name>
    <dbReference type="NCBI Taxonomy" id="2480984"/>
    <lineage>
        <taxon>Bacteria</taxon>
        <taxon>Deltaproteobacteria</taxon>
        <taxon>Bradymonadales</taxon>
        <taxon>Lujinxingiaceae</taxon>
        <taxon>Lujinxingia</taxon>
    </lineage>
</organism>
<gene>
    <name evidence="2" type="ORF">EA187_07255</name>
</gene>
<evidence type="ECO:0000256" key="1">
    <source>
        <dbReference type="SAM" id="MobiDB-lite"/>
    </source>
</evidence>
<dbReference type="EMBL" id="SADD01000002">
    <property type="protein sequence ID" value="RVU46925.1"/>
    <property type="molecule type" value="Genomic_DNA"/>
</dbReference>
<evidence type="ECO:0000313" key="3">
    <source>
        <dbReference type="Proteomes" id="UP000282926"/>
    </source>
</evidence>
<feature type="compositionally biased region" description="Acidic residues" evidence="1">
    <location>
        <begin position="202"/>
        <end position="216"/>
    </location>
</feature>
<name>A0ABY0CV87_9DELT</name>
<keyword evidence="3" id="KW-1185">Reference proteome</keyword>
<accession>A0ABY0CV87</accession>
<feature type="region of interest" description="Disordered" evidence="1">
    <location>
        <begin position="196"/>
        <end position="216"/>
    </location>
</feature>
<evidence type="ECO:0000313" key="2">
    <source>
        <dbReference type="EMBL" id="RVU46925.1"/>
    </source>
</evidence>
<dbReference type="Proteomes" id="UP000282926">
    <property type="component" value="Unassembled WGS sequence"/>
</dbReference>
<reference evidence="2 3" key="1">
    <citation type="submission" date="2019-01" db="EMBL/GenBank/DDBJ databases">
        <title>Lujinxingia litoralis gen. nov., sp. nov. and Lujinxingia sediminis gen. nov., sp. nov., new members in the order Bradymonadales, isolated from coastal sediment.</title>
        <authorList>
            <person name="Li C.-M."/>
        </authorList>
    </citation>
    <scope>NUCLEOTIDE SEQUENCE [LARGE SCALE GENOMIC DNA]</scope>
    <source>
        <strain evidence="2 3">SEH01</strain>
    </source>
</reference>
<proteinExistence type="predicted"/>
<comment type="caution">
    <text evidence="2">The sequence shown here is derived from an EMBL/GenBank/DDBJ whole genome shotgun (WGS) entry which is preliminary data.</text>
</comment>